<organism evidence="2 3">
    <name type="scientific">Inhella crocodyli</name>
    <dbReference type="NCBI Taxonomy" id="2499851"/>
    <lineage>
        <taxon>Bacteria</taxon>
        <taxon>Pseudomonadati</taxon>
        <taxon>Pseudomonadota</taxon>
        <taxon>Betaproteobacteria</taxon>
        <taxon>Burkholderiales</taxon>
        <taxon>Sphaerotilaceae</taxon>
        <taxon>Inhella</taxon>
    </lineage>
</organism>
<dbReference type="OrthoDB" id="112777at2"/>
<evidence type="ECO:0000259" key="1">
    <source>
        <dbReference type="Pfam" id="PF01370"/>
    </source>
</evidence>
<proteinExistence type="predicted"/>
<dbReference type="GO" id="GO:0004029">
    <property type="term" value="F:aldehyde dehydrogenase (NAD+) activity"/>
    <property type="evidence" value="ECO:0007669"/>
    <property type="project" value="TreeGrafter"/>
</dbReference>
<gene>
    <name evidence="2" type="ORF">EOD73_12970</name>
</gene>
<dbReference type="SUPFAM" id="SSF51735">
    <property type="entry name" value="NAD(P)-binding Rossmann-fold domains"/>
    <property type="match status" value="1"/>
</dbReference>
<dbReference type="EMBL" id="SACM01000003">
    <property type="protein sequence ID" value="RVT85022.1"/>
    <property type="molecule type" value="Genomic_DNA"/>
</dbReference>
<dbReference type="PANTHER" id="PTHR48079">
    <property type="entry name" value="PROTEIN YEEZ"/>
    <property type="match status" value="1"/>
</dbReference>
<accession>A0A437LI18</accession>
<dbReference type="AlphaFoldDB" id="A0A437LI18"/>
<evidence type="ECO:0000313" key="2">
    <source>
        <dbReference type="EMBL" id="RVT85022.1"/>
    </source>
</evidence>
<dbReference type="GO" id="GO:0005737">
    <property type="term" value="C:cytoplasm"/>
    <property type="evidence" value="ECO:0007669"/>
    <property type="project" value="TreeGrafter"/>
</dbReference>
<dbReference type="InterPro" id="IPR036291">
    <property type="entry name" value="NAD(P)-bd_dom_sf"/>
</dbReference>
<dbReference type="Gene3D" id="3.40.50.720">
    <property type="entry name" value="NAD(P)-binding Rossmann-like Domain"/>
    <property type="match status" value="1"/>
</dbReference>
<keyword evidence="3" id="KW-1185">Reference proteome</keyword>
<dbReference type="InterPro" id="IPR001509">
    <property type="entry name" value="Epimerase_deHydtase"/>
</dbReference>
<name>A0A437LI18_9BURK</name>
<protein>
    <submittedName>
        <fullName evidence="2">NAD-dependent epimerase/dehydratase family protein</fullName>
    </submittedName>
</protein>
<dbReference type="PANTHER" id="PTHR48079:SF6">
    <property type="entry name" value="NAD(P)-BINDING DOMAIN-CONTAINING PROTEIN-RELATED"/>
    <property type="match status" value="1"/>
</dbReference>
<reference evidence="2 3" key="1">
    <citation type="submission" date="2019-01" db="EMBL/GenBank/DDBJ databases">
        <authorList>
            <person name="Chen W.-M."/>
        </authorList>
    </citation>
    <scope>NUCLEOTIDE SEQUENCE [LARGE SCALE GENOMIC DNA]</scope>
    <source>
        <strain evidence="2 3">CCP-18</strain>
    </source>
</reference>
<evidence type="ECO:0000313" key="3">
    <source>
        <dbReference type="Proteomes" id="UP000288587"/>
    </source>
</evidence>
<dbReference type="InterPro" id="IPR051783">
    <property type="entry name" value="NAD(P)-dependent_oxidoreduct"/>
</dbReference>
<feature type="domain" description="NAD-dependent epimerase/dehydratase" evidence="1">
    <location>
        <begin position="6"/>
        <end position="214"/>
    </location>
</feature>
<dbReference type="Pfam" id="PF01370">
    <property type="entry name" value="Epimerase"/>
    <property type="match status" value="1"/>
</dbReference>
<sequence>MPLPTVLVLGAQGRLGRAAVQAFASSGWRVLAQARRADGLGPLALTLPLADTAALAQAAQGARAVVYAVNPLYTRWDAEMLPLARQGMDVAERLGATFLLPGNVYAYGAGMPPRLTETTPEAPSTRKGELRAQLEHELAERAAAGRLRSAVLRAGDFFGPGQGPNIGTWLDLLIAKKLPQGRLVYPGPMDGVSHAWAYLPDLAQAFVALAERRGADAHERLHFEGHTLTGRELLEGLARAAMRLGWIEHVHAKPMAWWSWQLAAPFVPLLRELLTMRYLWDVPHQLDGTRLRQRLGEALPHTPLDEALIATLRTWRPEGPQATPVAAEAA</sequence>
<dbReference type="RefSeq" id="WP_127683424.1">
    <property type="nucleotide sequence ID" value="NZ_SACM01000003.1"/>
</dbReference>
<comment type="caution">
    <text evidence="2">The sequence shown here is derived from an EMBL/GenBank/DDBJ whole genome shotgun (WGS) entry which is preliminary data.</text>
</comment>
<dbReference type="Proteomes" id="UP000288587">
    <property type="component" value="Unassembled WGS sequence"/>
</dbReference>